<dbReference type="InterPro" id="IPR012147">
    <property type="entry name" value="P_Ac_Bu_trans"/>
</dbReference>
<dbReference type="PANTHER" id="PTHR43356:SF2">
    <property type="entry name" value="PHOSPHATE ACETYLTRANSFERASE"/>
    <property type="match status" value="1"/>
</dbReference>
<organism evidence="5 6">
    <name type="scientific">Anaerotignum lactatifermentans DSM 14214</name>
    <dbReference type="NCBI Taxonomy" id="1121323"/>
    <lineage>
        <taxon>Bacteria</taxon>
        <taxon>Bacillati</taxon>
        <taxon>Bacillota</taxon>
        <taxon>Clostridia</taxon>
        <taxon>Lachnospirales</taxon>
        <taxon>Anaerotignaceae</taxon>
        <taxon>Anaerotignum</taxon>
    </lineage>
</organism>
<evidence type="ECO:0000313" key="6">
    <source>
        <dbReference type="Proteomes" id="UP000183975"/>
    </source>
</evidence>
<protein>
    <submittedName>
        <fullName evidence="5">Phosphate butyryltransferase</fullName>
    </submittedName>
</protein>
<keyword evidence="2 5" id="KW-0808">Transferase</keyword>
<comment type="similarity">
    <text evidence="1">Belongs to the phosphate acetyltransferase and butyryltransferase family.</text>
</comment>
<sequence length="298" mass="32067">MLKNFTDLQERVKSIEPRTVSVAVAQDEAVMSAVRDAAKIGFIKPVLVGDGTKIREIGDKIGFTDYELVDCPDEAEAMKTAVELVRNKKADVLMKGIVNTAVYMRGVLNKEYGLRTGNLLSLLAVYELPQYHKLIYCSDSGINVAPDLEQKKVIMRSALNAMKNLGFENPNVAILTANEMVDPKVISTVDAAALVEMVKKGELPPCTAEGPIAFDVAFDKHAAEHKGIDSKIAGEVDLLIFPNIEAGNIMGKSWLQFNGAKWAGIVLGAAAPVILGSRSDTPEIKINSIALACLAAAK</sequence>
<proteinExistence type="inferred from homology"/>
<name>A0A1M6TVT1_9FIRM</name>
<dbReference type="EMBL" id="FRAH01000035">
    <property type="protein sequence ID" value="SHK60918.1"/>
    <property type="molecule type" value="Genomic_DNA"/>
</dbReference>
<dbReference type="GO" id="GO:0016746">
    <property type="term" value="F:acyltransferase activity"/>
    <property type="evidence" value="ECO:0007669"/>
    <property type="project" value="UniProtKB-KW"/>
</dbReference>
<feature type="domain" description="Phosphate acetyl/butaryl transferase" evidence="4">
    <location>
        <begin position="77"/>
        <end position="293"/>
    </location>
</feature>
<dbReference type="PIRSF" id="PIRSF000428">
    <property type="entry name" value="P_Ac_trans"/>
    <property type="match status" value="1"/>
</dbReference>
<evidence type="ECO:0000313" key="5">
    <source>
        <dbReference type="EMBL" id="SHK60918.1"/>
    </source>
</evidence>
<dbReference type="AlphaFoldDB" id="A0A1M6TVT1"/>
<gene>
    <name evidence="5" type="ORF">SAMN02745138_02026</name>
</gene>
<evidence type="ECO:0000256" key="1">
    <source>
        <dbReference type="ARBA" id="ARBA00005656"/>
    </source>
</evidence>
<evidence type="ECO:0000259" key="4">
    <source>
        <dbReference type="Pfam" id="PF01515"/>
    </source>
</evidence>
<dbReference type="PANTHER" id="PTHR43356">
    <property type="entry name" value="PHOSPHATE ACETYLTRANSFERASE"/>
    <property type="match status" value="1"/>
</dbReference>
<dbReference type="SUPFAM" id="SSF53659">
    <property type="entry name" value="Isocitrate/Isopropylmalate dehydrogenase-like"/>
    <property type="match status" value="1"/>
</dbReference>
<dbReference type="Gene3D" id="3.40.718.10">
    <property type="entry name" value="Isopropylmalate Dehydrogenase"/>
    <property type="match status" value="1"/>
</dbReference>
<dbReference type="OrthoDB" id="9774179at2"/>
<dbReference type="Proteomes" id="UP000183975">
    <property type="component" value="Unassembled WGS sequence"/>
</dbReference>
<reference evidence="5 6" key="1">
    <citation type="submission" date="2016-11" db="EMBL/GenBank/DDBJ databases">
        <authorList>
            <person name="Jaros S."/>
            <person name="Januszkiewicz K."/>
            <person name="Wedrychowicz H."/>
        </authorList>
    </citation>
    <scope>NUCLEOTIDE SEQUENCE [LARGE SCALE GENOMIC DNA]</scope>
    <source>
        <strain evidence="5 6">DSM 14214</strain>
    </source>
</reference>
<keyword evidence="6" id="KW-1185">Reference proteome</keyword>
<dbReference type="RefSeq" id="WP_072851424.1">
    <property type="nucleotide sequence ID" value="NZ_FRAH01000035.1"/>
</dbReference>
<evidence type="ECO:0000256" key="3">
    <source>
        <dbReference type="ARBA" id="ARBA00023315"/>
    </source>
</evidence>
<evidence type="ECO:0000256" key="2">
    <source>
        <dbReference type="ARBA" id="ARBA00022679"/>
    </source>
</evidence>
<dbReference type="Pfam" id="PF01515">
    <property type="entry name" value="PTA_PTB"/>
    <property type="match status" value="1"/>
</dbReference>
<keyword evidence="3" id="KW-0012">Acyltransferase</keyword>
<accession>A0A1M6TVT1</accession>
<dbReference type="InterPro" id="IPR002505">
    <property type="entry name" value="PTA_PTB"/>
</dbReference>
<dbReference type="InterPro" id="IPR050500">
    <property type="entry name" value="Phos_Acetyltrans/Butyryltrans"/>
</dbReference>